<organism evidence="2">
    <name type="scientific">marine metagenome</name>
    <dbReference type="NCBI Taxonomy" id="408172"/>
    <lineage>
        <taxon>unclassified sequences</taxon>
        <taxon>metagenomes</taxon>
        <taxon>ecological metagenomes</taxon>
    </lineage>
</organism>
<sequence length="163" mass="17456">VLRPWAARDAPALATAWVDAEIARRLPVPDDPTAERARHWIAGGRERRRLGLALDLVVVDADDRVLGEVGLSAVDTAHSAAAIGWWTIAEARDRGVASAAVILFTDWSLDTLGFSVLIAEVGTDNPASSAVAERAGYRRLLERPDGTVVYEKRGTERAAGACC</sequence>
<name>A0A381RHP1_9ZZZZ</name>
<dbReference type="EMBL" id="UINC01001967">
    <property type="protein sequence ID" value="SUZ91336.1"/>
    <property type="molecule type" value="Genomic_DNA"/>
</dbReference>
<feature type="non-terminal residue" evidence="2">
    <location>
        <position position="1"/>
    </location>
</feature>
<dbReference type="PANTHER" id="PTHR43441">
    <property type="entry name" value="RIBOSOMAL-PROTEIN-SERINE ACETYLTRANSFERASE"/>
    <property type="match status" value="1"/>
</dbReference>
<dbReference type="Pfam" id="PF13302">
    <property type="entry name" value="Acetyltransf_3"/>
    <property type="match status" value="1"/>
</dbReference>
<protein>
    <recommendedName>
        <fullName evidence="1">N-acetyltransferase domain-containing protein</fullName>
    </recommendedName>
</protein>
<gene>
    <name evidence="2" type="ORF">METZ01_LOCUS44190</name>
</gene>
<dbReference type="InterPro" id="IPR000182">
    <property type="entry name" value="GNAT_dom"/>
</dbReference>
<feature type="domain" description="N-acetyltransferase" evidence="1">
    <location>
        <begin position="1"/>
        <end position="155"/>
    </location>
</feature>
<dbReference type="GO" id="GO:1990189">
    <property type="term" value="F:protein N-terminal-serine acetyltransferase activity"/>
    <property type="evidence" value="ECO:0007669"/>
    <property type="project" value="TreeGrafter"/>
</dbReference>
<dbReference type="SUPFAM" id="SSF55729">
    <property type="entry name" value="Acyl-CoA N-acyltransferases (Nat)"/>
    <property type="match status" value="1"/>
</dbReference>
<dbReference type="PROSITE" id="PS51186">
    <property type="entry name" value="GNAT"/>
    <property type="match status" value="1"/>
</dbReference>
<dbReference type="InterPro" id="IPR016181">
    <property type="entry name" value="Acyl_CoA_acyltransferase"/>
</dbReference>
<accession>A0A381RHP1</accession>
<evidence type="ECO:0000259" key="1">
    <source>
        <dbReference type="PROSITE" id="PS51186"/>
    </source>
</evidence>
<dbReference type="InterPro" id="IPR051908">
    <property type="entry name" value="Ribosomal_N-acetyltransferase"/>
</dbReference>
<dbReference type="PANTHER" id="PTHR43441:SF10">
    <property type="entry name" value="ACETYLTRANSFERASE"/>
    <property type="match status" value="1"/>
</dbReference>
<dbReference type="GO" id="GO:0005737">
    <property type="term" value="C:cytoplasm"/>
    <property type="evidence" value="ECO:0007669"/>
    <property type="project" value="TreeGrafter"/>
</dbReference>
<dbReference type="AlphaFoldDB" id="A0A381RHP1"/>
<dbReference type="GO" id="GO:0008999">
    <property type="term" value="F:protein-N-terminal-alanine acetyltransferase activity"/>
    <property type="evidence" value="ECO:0007669"/>
    <property type="project" value="TreeGrafter"/>
</dbReference>
<proteinExistence type="predicted"/>
<reference evidence="2" key="1">
    <citation type="submission" date="2018-05" db="EMBL/GenBank/DDBJ databases">
        <authorList>
            <person name="Lanie J.A."/>
            <person name="Ng W.-L."/>
            <person name="Kazmierczak K.M."/>
            <person name="Andrzejewski T.M."/>
            <person name="Davidsen T.M."/>
            <person name="Wayne K.J."/>
            <person name="Tettelin H."/>
            <person name="Glass J.I."/>
            <person name="Rusch D."/>
            <person name="Podicherti R."/>
            <person name="Tsui H.-C.T."/>
            <person name="Winkler M.E."/>
        </authorList>
    </citation>
    <scope>NUCLEOTIDE SEQUENCE</scope>
</reference>
<evidence type="ECO:0000313" key="2">
    <source>
        <dbReference type="EMBL" id="SUZ91336.1"/>
    </source>
</evidence>
<dbReference type="Gene3D" id="3.40.630.30">
    <property type="match status" value="1"/>
</dbReference>